<reference evidence="1" key="2">
    <citation type="submission" date="2020-09" db="EMBL/GenBank/DDBJ databases">
        <authorList>
            <person name="Sun Q."/>
            <person name="Zhou Y."/>
        </authorList>
    </citation>
    <scope>NUCLEOTIDE SEQUENCE</scope>
    <source>
        <strain evidence="1">CGMCC 1.6293</strain>
    </source>
</reference>
<dbReference type="AlphaFoldDB" id="A0A917SYB9"/>
<comment type="caution">
    <text evidence="1">The sequence shown here is derived from an EMBL/GenBank/DDBJ whole genome shotgun (WGS) entry which is preliminary data.</text>
</comment>
<protein>
    <submittedName>
        <fullName evidence="1">Uncharacterized protein</fullName>
    </submittedName>
</protein>
<gene>
    <name evidence="1" type="ORF">GCM10011534_23530</name>
</gene>
<sequence length="63" mass="7165">MIYIIGFVLAIVLVAIYARPDMRACRWRADRSRDAEGQSYWRCAACGAERFTEGDPPDLCLKP</sequence>
<dbReference type="Proteomes" id="UP000649829">
    <property type="component" value="Unassembled WGS sequence"/>
</dbReference>
<proteinExistence type="predicted"/>
<dbReference type="EMBL" id="BMLF01000002">
    <property type="protein sequence ID" value="GGM00979.1"/>
    <property type="molecule type" value="Genomic_DNA"/>
</dbReference>
<evidence type="ECO:0000313" key="2">
    <source>
        <dbReference type="Proteomes" id="UP000649829"/>
    </source>
</evidence>
<evidence type="ECO:0000313" key="1">
    <source>
        <dbReference type="EMBL" id="GGM00979.1"/>
    </source>
</evidence>
<accession>A0A917SYB9</accession>
<keyword evidence="2" id="KW-1185">Reference proteome</keyword>
<organism evidence="1 2">
    <name type="scientific">Pseudooceanicola nanhaiensis</name>
    <dbReference type="NCBI Taxonomy" id="375761"/>
    <lineage>
        <taxon>Bacteria</taxon>
        <taxon>Pseudomonadati</taxon>
        <taxon>Pseudomonadota</taxon>
        <taxon>Alphaproteobacteria</taxon>
        <taxon>Rhodobacterales</taxon>
        <taxon>Paracoccaceae</taxon>
        <taxon>Pseudooceanicola</taxon>
    </lineage>
</organism>
<dbReference type="RefSeq" id="WP_028287769.1">
    <property type="nucleotide sequence ID" value="NZ_BMLF01000002.1"/>
</dbReference>
<reference evidence="1" key="1">
    <citation type="journal article" date="2014" name="Int. J. Syst. Evol. Microbiol.">
        <title>Complete genome sequence of Corynebacterium casei LMG S-19264T (=DSM 44701T), isolated from a smear-ripened cheese.</title>
        <authorList>
            <consortium name="US DOE Joint Genome Institute (JGI-PGF)"/>
            <person name="Walter F."/>
            <person name="Albersmeier A."/>
            <person name="Kalinowski J."/>
            <person name="Ruckert C."/>
        </authorList>
    </citation>
    <scope>NUCLEOTIDE SEQUENCE</scope>
    <source>
        <strain evidence="1">CGMCC 1.6293</strain>
    </source>
</reference>
<name>A0A917SYB9_9RHOB</name>